<dbReference type="Proteomes" id="UP001500266">
    <property type="component" value="Unassembled WGS sequence"/>
</dbReference>
<dbReference type="RefSeq" id="WP_345018172.1">
    <property type="nucleotide sequence ID" value="NZ_BAABDO010000010.1"/>
</dbReference>
<dbReference type="EMBL" id="BAABDO010000010">
    <property type="protein sequence ID" value="GAA4132355.1"/>
    <property type="molecule type" value="Genomic_DNA"/>
</dbReference>
<evidence type="ECO:0000259" key="1">
    <source>
        <dbReference type="Pfam" id="PF04149"/>
    </source>
</evidence>
<sequence>MSCPTWRKSSHSTNQGGECVEVASLPEAIGVRDSKNPDADNLTISPKVFDALVRRIKQGELNA</sequence>
<proteinExistence type="predicted"/>
<organism evidence="2 3">
    <name type="scientific">Actinomadura keratinilytica</name>
    <dbReference type="NCBI Taxonomy" id="547461"/>
    <lineage>
        <taxon>Bacteria</taxon>
        <taxon>Bacillati</taxon>
        <taxon>Actinomycetota</taxon>
        <taxon>Actinomycetes</taxon>
        <taxon>Streptosporangiales</taxon>
        <taxon>Thermomonosporaceae</taxon>
        <taxon>Actinomadura</taxon>
    </lineage>
</organism>
<evidence type="ECO:0000313" key="2">
    <source>
        <dbReference type="EMBL" id="GAA4132355.1"/>
    </source>
</evidence>
<gene>
    <name evidence="2" type="ORF">GCM10022416_12050</name>
</gene>
<keyword evidence="3" id="KW-1185">Reference proteome</keyword>
<evidence type="ECO:0000313" key="3">
    <source>
        <dbReference type="Proteomes" id="UP001500266"/>
    </source>
</evidence>
<accession>A0ABP7Y8C2</accession>
<reference evidence="3" key="1">
    <citation type="journal article" date="2019" name="Int. J. Syst. Evol. Microbiol.">
        <title>The Global Catalogue of Microorganisms (GCM) 10K type strain sequencing project: providing services to taxonomists for standard genome sequencing and annotation.</title>
        <authorList>
            <consortium name="The Broad Institute Genomics Platform"/>
            <consortium name="The Broad Institute Genome Sequencing Center for Infectious Disease"/>
            <person name="Wu L."/>
            <person name="Ma J."/>
        </authorList>
    </citation>
    <scope>NUCLEOTIDE SEQUENCE [LARGE SCALE GENOMIC DNA]</scope>
    <source>
        <strain evidence="3">JCM 17316</strain>
    </source>
</reference>
<comment type="caution">
    <text evidence="2">The sequence shown here is derived from an EMBL/GenBank/DDBJ whole genome shotgun (WGS) entry which is preliminary data.</text>
</comment>
<name>A0ABP7Y8C2_9ACTN</name>
<dbReference type="InterPro" id="IPR007278">
    <property type="entry name" value="DUF397"/>
</dbReference>
<feature type="domain" description="DUF397" evidence="1">
    <location>
        <begin position="5"/>
        <end position="57"/>
    </location>
</feature>
<protein>
    <recommendedName>
        <fullName evidence="1">DUF397 domain-containing protein</fullName>
    </recommendedName>
</protein>
<dbReference type="Pfam" id="PF04149">
    <property type="entry name" value="DUF397"/>
    <property type="match status" value="1"/>
</dbReference>